<name>A0A976FIJ8_BRELC</name>
<proteinExistence type="predicted"/>
<dbReference type="AlphaFoldDB" id="A0A976FIJ8"/>
<organism evidence="1 2">
    <name type="scientific">Bremia lactucae</name>
    <name type="common">Lettuce downy mildew</name>
    <dbReference type="NCBI Taxonomy" id="4779"/>
    <lineage>
        <taxon>Eukaryota</taxon>
        <taxon>Sar</taxon>
        <taxon>Stramenopiles</taxon>
        <taxon>Oomycota</taxon>
        <taxon>Peronosporomycetes</taxon>
        <taxon>Peronosporales</taxon>
        <taxon>Peronosporaceae</taxon>
        <taxon>Bremia</taxon>
    </lineage>
</organism>
<keyword evidence="2" id="KW-1185">Reference proteome</keyword>
<dbReference type="GeneID" id="94348604"/>
<evidence type="ECO:0000313" key="2">
    <source>
        <dbReference type="Proteomes" id="UP000294530"/>
    </source>
</evidence>
<dbReference type="RefSeq" id="XP_067816693.1">
    <property type="nucleotide sequence ID" value="XM_067962933.1"/>
</dbReference>
<sequence>MERELTRRCGRSVRVAEFVAADATSTIWTDEDVTERSFCKMPLFEGYVEVKYARQAWLSARVDIWSLGDACFRQVKSVSVYLQHNKKNLTVAMEKELTALQKVANISVTNGANQGELPALTSDELTQVLEELVQQVVDAFREQQVQALHAATSQRVKFEYEMLHDYPGLDILVLACASFGRFVSFAIPLLDQKRQWDPKRVFKTENANLVYVPDGFETPNFAIATDNVTLCIEFSMDRNSDSDKLRPLLIEWPARMKLSSQVTQMLPSSRAQSCVELVSSCKKMLLQQWKRRKDFIANLRQYVIVLEYDVVDFSHVSFMLQEQLNEQEPLRIIVLQLQFTAAYYITNCTSDLHVTLLDGDARAEAVTIPLAVSCSDHDPAINSSIGVAQFLELVRQSLLQRFYHQ</sequence>
<accession>A0A976FIJ8</accession>
<protein>
    <submittedName>
        <fullName evidence="1">Uncharacterized protein</fullName>
    </submittedName>
</protein>
<dbReference type="KEGG" id="blac:94348604"/>
<dbReference type="OrthoDB" id="159208at2759"/>
<reference evidence="1 2" key="1">
    <citation type="journal article" date="2021" name="Genome Biol.">
        <title>AFLAP: assembly-free linkage analysis pipeline using k-mers from genome sequencing data.</title>
        <authorList>
            <person name="Fletcher K."/>
            <person name="Zhang L."/>
            <person name="Gil J."/>
            <person name="Han R."/>
            <person name="Cavanaugh K."/>
            <person name="Michelmore R."/>
        </authorList>
    </citation>
    <scope>NUCLEOTIDE SEQUENCE [LARGE SCALE GENOMIC DNA]</scope>
    <source>
        <strain evidence="1 2">SF5</strain>
    </source>
</reference>
<dbReference type="EMBL" id="SHOA02000006">
    <property type="protein sequence ID" value="TDH67194.1"/>
    <property type="molecule type" value="Genomic_DNA"/>
</dbReference>
<comment type="caution">
    <text evidence="1">The sequence shown here is derived from an EMBL/GenBank/DDBJ whole genome shotgun (WGS) entry which is preliminary data.</text>
</comment>
<evidence type="ECO:0000313" key="1">
    <source>
        <dbReference type="EMBL" id="TDH67194.1"/>
    </source>
</evidence>
<dbReference type="Proteomes" id="UP000294530">
    <property type="component" value="Unassembled WGS sequence"/>
</dbReference>
<gene>
    <name evidence="1" type="ORF">CCR75_004847</name>
</gene>